<dbReference type="InterPro" id="IPR013818">
    <property type="entry name" value="Lipase"/>
</dbReference>
<dbReference type="PANTHER" id="PTHR11610">
    <property type="entry name" value="LIPASE"/>
    <property type="match status" value="1"/>
</dbReference>
<dbReference type="GO" id="GO:0017171">
    <property type="term" value="F:serine hydrolase activity"/>
    <property type="evidence" value="ECO:0007669"/>
    <property type="project" value="TreeGrafter"/>
</dbReference>
<dbReference type="GO" id="GO:0016298">
    <property type="term" value="F:lipase activity"/>
    <property type="evidence" value="ECO:0007669"/>
    <property type="project" value="InterPro"/>
</dbReference>
<feature type="signal peptide" evidence="5">
    <location>
        <begin position="1"/>
        <end position="20"/>
    </location>
</feature>
<comment type="similarity">
    <text evidence="2 4">Belongs to the AB hydrolase superfamily. Lipase family.</text>
</comment>
<dbReference type="Gene3D" id="3.40.50.1820">
    <property type="entry name" value="alpha/beta hydrolase"/>
    <property type="match status" value="1"/>
</dbReference>
<dbReference type="OrthoDB" id="199913at2759"/>
<dbReference type="Pfam" id="PF00151">
    <property type="entry name" value="Lipase"/>
    <property type="match status" value="1"/>
</dbReference>
<comment type="subcellular location">
    <subcellularLocation>
        <location evidence="1">Secreted</location>
    </subcellularLocation>
</comment>
<dbReference type="GO" id="GO:0005615">
    <property type="term" value="C:extracellular space"/>
    <property type="evidence" value="ECO:0007669"/>
    <property type="project" value="TreeGrafter"/>
</dbReference>
<name>A0A6J1TFP4_FRAOC</name>
<evidence type="ECO:0000256" key="4">
    <source>
        <dbReference type="RuleBase" id="RU004262"/>
    </source>
</evidence>
<evidence type="ECO:0000313" key="7">
    <source>
        <dbReference type="Proteomes" id="UP000504606"/>
    </source>
</evidence>
<dbReference type="RefSeq" id="XP_026289636.2">
    <property type="nucleotide sequence ID" value="XM_026433851.2"/>
</dbReference>
<proteinExistence type="inferred from homology"/>
<evidence type="ECO:0000259" key="6">
    <source>
        <dbReference type="Pfam" id="PF00151"/>
    </source>
</evidence>
<dbReference type="KEGG" id="foc:113214484"/>
<dbReference type="Proteomes" id="UP000504606">
    <property type="component" value="Unplaced"/>
</dbReference>
<protein>
    <submittedName>
        <fullName evidence="8">Pancreatic triacylglycerol lipase-like</fullName>
    </submittedName>
</protein>
<feature type="chain" id="PRO_5038842241" evidence="5">
    <location>
        <begin position="21"/>
        <end position="330"/>
    </location>
</feature>
<accession>A0A6J1TFP4</accession>
<dbReference type="InterPro" id="IPR029058">
    <property type="entry name" value="AB_hydrolase_fold"/>
</dbReference>
<evidence type="ECO:0000256" key="3">
    <source>
        <dbReference type="ARBA" id="ARBA00022525"/>
    </source>
</evidence>
<evidence type="ECO:0000256" key="1">
    <source>
        <dbReference type="ARBA" id="ARBA00004613"/>
    </source>
</evidence>
<keyword evidence="3" id="KW-0964">Secreted</keyword>
<evidence type="ECO:0000256" key="5">
    <source>
        <dbReference type="SAM" id="SignalP"/>
    </source>
</evidence>
<gene>
    <name evidence="8" type="primary">LOC113214484</name>
</gene>
<dbReference type="GeneID" id="113214484"/>
<dbReference type="GO" id="GO:0016042">
    <property type="term" value="P:lipid catabolic process"/>
    <property type="evidence" value="ECO:0007669"/>
    <property type="project" value="TreeGrafter"/>
</dbReference>
<organism evidence="7 8">
    <name type="scientific">Frankliniella occidentalis</name>
    <name type="common">Western flower thrips</name>
    <name type="synonym">Euthrips occidentalis</name>
    <dbReference type="NCBI Taxonomy" id="133901"/>
    <lineage>
        <taxon>Eukaryota</taxon>
        <taxon>Metazoa</taxon>
        <taxon>Ecdysozoa</taxon>
        <taxon>Arthropoda</taxon>
        <taxon>Hexapoda</taxon>
        <taxon>Insecta</taxon>
        <taxon>Pterygota</taxon>
        <taxon>Neoptera</taxon>
        <taxon>Paraneoptera</taxon>
        <taxon>Thysanoptera</taxon>
        <taxon>Terebrantia</taxon>
        <taxon>Thripoidea</taxon>
        <taxon>Thripidae</taxon>
        <taxon>Frankliniella</taxon>
    </lineage>
</organism>
<evidence type="ECO:0000256" key="2">
    <source>
        <dbReference type="ARBA" id="ARBA00010701"/>
    </source>
</evidence>
<feature type="domain" description="Lipase" evidence="6">
    <location>
        <begin position="28"/>
        <end position="320"/>
    </location>
</feature>
<reference evidence="8" key="1">
    <citation type="submission" date="2025-08" db="UniProtKB">
        <authorList>
            <consortium name="RefSeq"/>
        </authorList>
    </citation>
    <scope>IDENTIFICATION</scope>
    <source>
        <tissue evidence="8">Whole organism</tissue>
    </source>
</reference>
<sequence length="330" mass="35887">MARALCRDLVVAVLIASCLGKTADELAKEATADFKDMKIVFLENKGTNTSYEVGNEGHLLQNRDFIKSKQTVLYIHGALQSPSDVSSQTVTNALKKTGRYNIVLIDWSQYTTNSNGKGQFKTNFGNMSAVSERAGRSVKALVQAGLPLNSLWVVGHSMGAQMAAFVSRALGRKVPRLTALDPAGAKAPFLGFPHLVREDALFVDVIHTDAGTTFGTSGYDGDCGHIDFWPNNGRAIQPGCENVKGDQYEPRRCSHAQSYRYFAESILSPGAFPSVQCNTWADFQNKKCPPNNENGAYMGYNASPTLKGRFYLRTRSSSPFGLGKAGLLPK</sequence>
<keyword evidence="7" id="KW-1185">Reference proteome</keyword>
<evidence type="ECO:0000313" key="8">
    <source>
        <dbReference type="RefSeq" id="XP_026289636.2"/>
    </source>
</evidence>
<dbReference type="InterPro" id="IPR000734">
    <property type="entry name" value="TAG_lipase"/>
</dbReference>
<keyword evidence="5" id="KW-0732">Signal</keyword>
<dbReference type="PANTHER" id="PTHR11610:SF169">
    <property type="entry name" value="GH15759P-RELATED"/>
    <property type="match status" value="1"/>
</dbReference>
<dbReference type="AlphaFoldDB" id="A0A6J1TFP4"/>
<dbReference type="SUPFAM" id="SSF53474">
    <property type="entry name" value="alpha/beta-Hydrolases"/>
    <property type="match status" value="1"/>
</dbReference>